<dbReference type="AlphaFoldDB" id="A0AAF0TLQ8"/>
<feature type="domain" description="Reverse transcriptase Ty1/copia-type" evidence="1">
    <location>
        <begin position="195"/>
        <end position="315"/>
    </location>
</feature>
<dbReference type="InterPro" id="IPR013103">
    <property type="entry name" value="RVT_2"/>
</dbReference>
<accession>A0AAF0TLQ8</accession>
<name>A0AAF0TLQ8_SOLVR</name>
<reference evidence="2" key="1">
    <citation type="submission" date="2023-08" db="EMBL/GenBank/DDBJ databases">
        <title>A de novo genome assembly of Solanum verrucosum Schlechtendal, a Mexican diploid species geographically isolated from the other diploid A-genome species in potato relatives.</title>
        <authorList>
            <person name="Hosaka K."/>
        </authorList>
    </citation>
    <scope>NUCLEOTIDE SEQUENCE</scope>
    <source>
        <tissue evidence="2">Young leaves</tissue>
    </source>
</reference>
<keyword evidence="3" id="KW-1185">Reference proteome</keyword>
<evidence type="ECO:0000259" key="1">
    <source>
        <dbReference type="Pfam" id="PF07727"/>
    </source>
</evidence>
<evidence type="ECO:0000313" key="2">
    <source>
        <dbReference type="EMBL" id="WMV25237.1"/>
    </source>
</evidence>
<organism evidence="2 3">
    <name type="scientific">Solanum verrucosum</name>
    <dbReference type="NCBI Taxonomy" id="315347"/>
    <lineage>
        <taxon>Eukaryota</taxon>
        <taxon>Viridiplantae</taxon>
        <taxon>Streptophyta</taxon>
        <taxon>Embryophyta</taxon>
        <taxon>Tracheophyta</taxon>
        <taxon>Spermatophyta</taxon>
        <taxon>Magnoliopsida</taxon>
        <taxon>eudicotyledons</taxon>
        <taxon>Gunneridae</taxon>
        <taxon>Pentapetalae</taxon>
        <taxon>asterids</taxon>
        <taxon>lamiids</taxon>
        <taxon>Solanales</taxon>
        <taxon>Solanaceae</taxon>
        <taxon>Solanoideae</taxon>
        <taxon>Solaneae</taxon>
        <taxon>Solanum</taxon>
    </lineage>
</organism>
<proteinExistence type="predicted"/>
<dbReference type="EMBL" id="CP133615">
    <property type="protein sequence ID" value="WMV25237.1"/>
    <property type="molecule type" value="Genomic_DNA"/>
</dbReference>
<evidence type="ECO:0000313" key="3">
    <source>
        <dbReference type="Proteomes" id="UP001234989"/>
    </source>
</evidence>
<dbReference type="Proteomes" id="UP001234989">
    <property type="component" value="Chromosome 4"/>
</dbReference>
<dbReference type="Pfam" id="PF07727">
    <property type="entry name" value="RVT_2"/>
    <property type="match status" value="1"/>
</dbReference>
<protein>
    <recommendedName>
        <fullName evidence="1">Reverse transcriptase Ty1/copia-type domain-containing protein</fullName>
    </recommendedName>
</protein>
<sequence>MRDSNVNFIMTFSLPVQCTSNNLTEAASVQWCISNDFNNIHILNLTPWGKKDQKHISKKQVNIRLKLASLSQDPNPSSRVLPIIAPRALNRLKEDGERKLLEERLHSTYWVMSEYPEIWRPIKFHKLEQSTRVNETIHTQVDDEELFEESDEKGVRKDKHGIAETLIELYETEEVIIQAALERLINKLPSHGILNHKARLVVKGYAQIFGVDYFDTFSLVARPDTIRLLFALTAQLGWKVYQMDVKSTFLNGFLQEEIYVEQPEGFVDKGKEEKVYRLRKELYGLKQAPRWYGRIDGHLLSLGFEKSLLESTLYV</sequence>
<gene>
    <name evidence="2" type="ORF">MTR67_018622</name>
</gene>